<keyword evidence="4" id="KW-1185">Reference proteome</keyword>
<keyword evidence="2" id="KW-0732">Signal</keyword>
<gene>
    <name evidence="3" type="ORF">VTJ49DRAFT_797</name>
</gene>
<dbReference type="EMBL" id="JAZGSY010000127">
    <property type="protein sequence ID" value="KAL1840102.1"/>
    <property type="molecule type" value="Genomic_DNA"/>
</dbReference>
<protein>
    <recommendedName>
        <fullName evidence="5">GPI anchored serine-rich protein</fullName>
    </recommendedName>
</protein>
<keyword evidence="1" id="KW-0472">Membrane</keyword>
<comment type="caution">
    <text evidence="3">The sequence shown here is derived from an EMBL/GenBank/DDBJ whole genome shotgun (WGS) entry which is preliminary data.</text>
</comment>
<feature type="transmembrane region" description="Helical" evidence="1">
    <location>
        <begin position="175"/>
        <end position="199"/>
    </location>
</feature>
<accession>A0ABR3VE66</accession>
<reference evidence="3 4" key="1">
    <citation type="journal article" date="2024" name="Commun. Biol.">
        <title>Comparative genomic analysis of thermophilic fungi reveals convergent evolutionary adaptations and gene losses.</title>
        <authorList>
            <person name="Steindorff A.S."/>
            <person name="Aguilar-Pontes M.V."/>
            <person name="Robinson A.J."/>
            <person name="Andreopoulos B."/>
            <person name="LaButti K."/>
            <person name="Kuo A."/>
            <person name="Mondo S."/>
            <person name="Riley R."/>
            <person name="Otillar R."/>
            <person name="Haridas S."/>
            <person name="Lipzen A."/>
            <person name="Grimwood J."/>
            <person name="Schmutz J."/>
            <person name="Clum A."/>
            <person name="Reid I.D."/>
            <person name="Moisan M.C."/>
            <person name="Butler G."/>
            <person name="Nguyen T.T.M."/>
            <person name="Dewar K."/>
            <person name="Conant G."/>
            <person name="Drula E."/>
            <person name="Henrissat B."/>
            <person name="Hansel C."/>
            <person name="Singer S."/>
            <person name="Hutchinson M.I."/>
            <person name="de Vries R.P."/>
            <person name="Natvig D.O."/>
            <person name="Powell A.J."/>
            <person name="Tsang A."/>
            <person name="Grigoriev I.V."/>
        </authorList>
    </citation>
    <scope>NUCLEOTIDE SEQUENCE [LARGE SCALE GENOMIC DNA]</scope>
    <source>
        <strain evidence="3 4">CBS 620.91</strain>
    </source>
</reference>
<evidence type="ECO:0000256" key="1">
    <source>
        <dbReference type="SAM" id="Phobius"/>
    </source>
</evidence>
<sequence length="200" mass="20385">MRFAAAAVAFAGAVLADQTVYSTEYYTITSCPPEIVKCPASSTVVTSSVIPMTTSTIFSTTTKTITDCPDTVTYCPPDSTKVVTETIPVSTTVCPIEPTDEPEPTDVVEPSFWPSGGSVIPPVSTFTTAAPACPTTSVKTIKTSITTVIPTIIYETVEVPCPTEAPSGTTPSVPVVTAGAASFGVSAVLAVAAGLVALLA</sequence>
<feature type="signal peptide" evidence="2">
    <location>
        <begin position="1"/>
        <end position="16"/>
    </location>
</feature>
<keyword evidence="1" id="KW-1133">Transmembrane helix</keyword>
<proteinExistence type="predicted"/>
<evidence type="ECO:0000313" key="3">
    <source>
        <dbReference type="EMBL" id="KAL1840102.1"/>
    </source>
</evidence>
<keyword evidence="1" id="KW-0812">Transmembrane</keyword>
<feature type="chain" id="PRO_5045871555" description="GPI anchored serine-rich protein" evidence="2">
    <location>
        <begin position="17"/>
        <end position="200"/>
    </location>
</feature>
<evidence type="ECO:0000256" key="2">
    <source>
        <dbReference type="SAM" id="SignalP"/>
    </source>
</evidence>
<organism evidence="3 4">
    <name type="scientific">Humicola insolens</name>
    <name type="common">Soft-rot fungus</name>
    <dbReference type="NCBI Taxonomy" id="85995"/>
    <lineage>
        <taxon>Eukaryota</taxon>
        <taxon>Fungi</taxon>
        <taxon>Dikarya</taxon>
        <taxon>Ascomycota</taxon>
        <taxon>Pezizomycotina</taxon>
        <taxon>Sordariomycetes</taxon>
        <taxon>Sordariomycetidae</taxon>
        <taxon>Sordariales</taxon>
        <taxon>Chaetomiaceae</taxon>
        <taxon>Mycothermus</taxon>
    </lineage>
</organism>
<dbReference type="Proteomes" id="UP001583172">
    <property type="component" value="Unassembled WGS sequence"/>
</dbReference>
<name>A0ABR3VE66_HUMIN</name>
<evidence type="ECO:0000313" key="4">
    <source>
        <dbReference type="Proteomes" id="UP001583172"/>
    </source>
</evidence>
<evidence type="ECO:0008006" key="5">
    <source>
        <dbReference type="Google" id="ProtNLM"/>
    </source>
</evidence>